<evidence type="ECO:0000313" key="2">
    <source>
        <dbReference type="EMBL" id="CAL4902996.1"/>
    </source>
</evidence>
<gene>
    <name evidence="2" type="ORF">URODEC1_LOCUS10282</name>
</gene>
<proteinExistence type="predicted"/>
<evidence type="ECO:0000313" key="3">
    <source>
        <dbReference type="Proteomes" id="UP001497457"/>
    </source>
</evidence>
<evidence type="ECO:0000259" key="1">
    <source>
        <dbReference type="Pfam" id="PF03478"/>
    </source>
</evidence>
<name>A0ABC8W5V4_9POAL</name>
<organism evidence="2 3">
    <name type="scientific">Urochloa decumbens</name>
    <dbReference type="NCBI Taxonomy" id="240449"/>
    <lineage>
        <taxon>Eukaryota</taxon>
        <taxon>Viridiplantae</taxon>
        <taxon>Streptophyta</taxon>
        <taxon>Embryophyta</taxon>
        <taxon>Tracheophyta</taxon>
        <taxon>Spermatophyta</taxon>
        <taxon>Magnoliopsida</taxon>
        <taxon>Liliopsida</taxon>
        <taxon>Poales</taxon>
        <taxon>Poaceae</taxon>
        <taxon>PACMAD clade</taxon>
        <taxon>Panicoideae</taxon>
        <taxon>Panicodae</taxon>
        <taxon>Paniceae</taxon>
        <taxon>Melinidinae</taxon>
        <taxon>Urochloa</taxon>
    </lineage>
</organism>
<dbReference type="Proteomes" id="UP001497457">
    <property type="component" value="Chromosome 11b"/>
</dbReference>
<dbReference type="PANTHER" id="PTHR33127">
    <property type="entry name" value="TRANSMEMBRANE PROTEIN"/>
    <property type="match status" value="1"/>
</dbReference>
<dbReference type="EMBL" id="OZ075121">
    <property type="protein sequence ID" value="CAL4902996.1"/>
    <property type="molecule type" value="Genomic_DNA"/>
</dbReference>
<reference evidence="2 3" key="2">
    <citation type="submission" date="2024-10" db="EMBL/GenBank/DDBJ databases">
        <authorList>
            <person name="Ryan C."/>
        </authorList>
    </citation>
    <scope>NUCLEOTIDE SEQUENCE [LARGE SCALE GENOMIC DNA]</scope>
</reference>
<accession>A0ABC8W5V4</accession>
<feature type="domain" description="KIB1-4 beta-propeller" evidence="1">
    <location>
        <begin position="37"/>
        <end position="292"/>
    </location>
</feature>
<dbReference type="AlphaFoldDB" id="A0ABC8W5V4"/>
<sequence length="339" mass="38107">MQDSSSSSNPDSTFELASALPVLVHDLGTHQADSQTLYSISKQDLRTHTIDEVRDYRCFETPQGWVLALDRSSLQTFLWRPQDTERIQLPPVEEDFPSQCKCLLSDVPTASTCAVLVFDLDDMQMWACQIGASKWDCCSYTLTVFDACDNPRERHIARRHGVAAVGGNVYFQLTGYELGIIEFNPDPCIATIEVDMVDLPLSMPMCSTYLVGSSSELFLVVIFFDGDNVHKIAEFGVYKMDFSEPAWRKVDRIGDDRVFLLGGDRIGLSNFGASCTATPENNLCGNSVYFLNHLAITENYLHVINLENGMEEVLRPFRDKGFPMPLRSPFWLLPTDPMI</sequence>
<dbReference type="InterPro" id="IPR005174">
    <property type="entry name" value="KIB1-4_b-propeller"/>
</dbReference>
<keyword evidence="3" id="KW-1185">Reference proteome</keyword>
<dbReference type="PANTHER" id="PTHR33127:SF45">
    <property type="entry name" value="OS05G0143700 PROTEIN"/>
    <property type="match status" value="1"/>
</dbReference>
<protein>
    <recommendedName>
        <fullName evidence="1">KIB1-4 beta-propeller domain-containing protein</fullName>
    </recommendedName>
</protein>
<reference evidence="3" key="1">
    <citation type="submission" date="2024-06" db="EMBL/GenBank/DDBJ databases">
        <authorList>
            <person name="Ryan C."/>
        </authorList>
    </citation>
    <scope>NUCLEOTIDE SEQUENCE [LARGE SCALE GENOMIC DNA]</scope>
</reference>
<dbReference type="Pfam" id="PF03478">
    <property type="entry name" value="Beta-prop_KIB1-4"/>
    <property type="match status" value="1"/>
</dbReference>